<accession>A0A9X7PF91</accession>
<dbReference type="PANTHER" id="PTHR43690:SF17">
    <property type="entry name" value="PROTEIN YHJJ"/>
    <property type="match status" value="1"/>
</dbReference>
<dbReference type="InterPro" id="IPR011765">
    <property type="entry name" value="Pept_M16_N"/>
</dbReference>
<keyword evidence="10" id="KW-1185">Reference proteome</keyword>
<feature type="compositionally biased region" description="Low complexity" evidence="6">
    <location>
        <begin position="1"/>
        <end position="17"/>
    </location>
</feature>
<dbReference type="AlphaFoldDB" id="A0A9X7PF91"/>
<sequence>MAQRAGPAGRPRPAGARRAVHGLAEAAVRRRRQPEDGRLRLPPAVSVPTHRGPADRALTGRVLADRLGNGLRLTVEPEPGRGLVAVALTVAAGGAHDPAGRHGMAHLVEHLMFPRGTAADPDGHVGRVEGAGGTCNAETHRDHTVFHTVAPADALPGILEWEARRLLDFAPDDAVVRTETEVIGAEIRGAVGGGRLWDTAYASLHPGSRDSYGSVAELRRATAAEALAFQRAHYTAGATALTVVGDADPAWVAERVAELFGEVAAAPARPVVRPAAAPGPAGSIPYGASGTALALPLPDAAGERHAYLAHVVLAELLTRARLPRAVRTDARLASANVICGYYGQWLASAAPDIALVLLGLPDGVRTDESVAAWEDVLREAAAAPPSDTEHRRTLNALLVNCHRQADSLAARAVAHGRAALLFPGRLPGDNGPGTLAGQLARVTPADVSAAARRLLAAPYGVTELVNP</sequence>
<evidence type="ECO:0000313" key="10">
    <source>
        <dbReference type="Proteomes" id="UP000242427"/>
    </source>
</evidence>
<keyword evidence="5" id="KW-0482">Metalloprotease</keyword>
<dbReference type="InterPro" id="IPR011249">
    <property type="entry name" value="Metalloenz_LuxS/M16"/>
</dbReference>
<keyword evidence="2" id="KW-0645">Protease</keyword>
<dbReference type="PANTHER" id="PTHR43690">
    <property type="entry name" value="NARDILYSIN"/>
    <property type="match status" value="1"/>
</dbReference>
<evidence type="ECO:0000256" key="2">
    <source>
        <dbReference type="ARBA" id="ARBA00022670"/>
    </source>
</evidence>
<dbReference type="OrthoDB" id="4002340at2"/>
<dbReference type="Gene3D" id="3.30.830.10">
    <property type="entry name" value="Metalloenzyme, LuxS/M16 peptidase-like"/>
    <property type="match status" value="2"/>
</dbReference>
<feature type="domain" description="Peptidase M16 C-terminal" evidence="8">
    <location>
        <begin position="221"/>
        <end position="397"/>
    </location>
</feature>
<keyword evidence="3" id="KW-0378">Hydrolase</keyword>
<comment type="similarity">
    <text evidence="1">Belongs to the peptidase M16 family.</text>
</comment>
<evidence type="ECO:0000256" key="1">
    <source>
        <dbReference type="ARBA" id="ARBA00007261"/>
    </source>
</evidence>
<protein>
    <recommendedName>
        <fullName evidence="11">Insulinase family protein</fullName>
    </recommendedName>
</protein>
<gene>
    <name evidence="9" type="ORF">B7P34_25970</name>
</gene>
<evidence type="ECO:0000313" key="9">
    <source>
        <dbReference type="EMBL" id="PSJ25839.1"/>
    </source>
</evidence>
<dbReference type="GO" id="GO:0046872">
    <property type="term" value="F:metal ion binding"/>
    <property type="evidence" value="ECO:0007669"/>
    <property type="project" value="InterPro"/>
</dbReference>
<dbReference type="InterPro" id="IPR007863">
    <property type="entry name" value="Peptidase_M16_C"/>
</dbReference>
<feature type="domain" description="Peptidase M16 N-terminal" evidence="7">
    <location>
        <begin position="83"/>
        <end position="161"/>
    </location>
</feature>
<organism evidence="9 10">
    <name type="scientific">Streptosporangium nondiastaticum</name>
    <dbReference type="NCBI Taxonomy" id="35764"/>
    <lineage>
        <taxon>Bacteria</taxon>
        <taxon>Bacillati</taxon>
        <taxon>Actinomycetota</taxon>
        <taxon>Actinomycetes</taxon>
        <taxon>Streptosporangiales</taxon>
        <taxon>Streptosporangiaceae</taxon>
        <taxon>Streptosporangium</taxon>
    </lineage>
</organism>
<name>A0A9X7PF91_9ACTN</name>
<dbReference type="GO" id="GO:0006508">
    <property type="term" value="P:proteolysis"/>
    <property type="evidence" value="ECO:0007669"/>
    <property type="project" value="UniProtKB-KW"/>
</dbReference>
<dbReference type="Pfam" id="PF05193">
    <property type="entry name" value="Peptidase_M16_C"/>
    <property type="match status" value="1"/>
</dbReference>
<feature type="region of interest" description="Disordered" evidence="6">
    <location>
        <begin position="1"/>
        <end position="54"/>
    </location>
</feature>
<evidence type="ECO:0000256" key="6">
    <source>
        <dbReference type="SAM" id="MobiDB-lite"/>
    </source>
</evidence>
<dbReference type="InterPro" id="IPR050626">
    <property type="entry name" value="Peptidase_M16"/>
</dbReference>
<proteinExistence type="inferred from homology"/>
<reference evidence="9 10" key="1">
    <citation type="submission" date="2018-03" db="EMBL/GenBank/DDBJ databases">
        <title>Chitinolytic properties of Streptosporangium nondiastaticum TBG75A20.</title>
        <authorList>
            <person name="Gayathri V."/>
            <person name="Shiburaj S."/>
        </authorList>
    </citation>
    <scope>NUCLEOTIDE SEQUENCE [LARGE SCALE GENOMIC DNA]</scope>
    <source>
        <strain evidence="9 10">TBG75A20</strain>
    </source>
</reference>
<dbReference type="GO" id="GO:0008237">
    <property type="term" value="F:metallopeptidase activity"/>
    <property type="evidence" value="ECO:0007669"/>
    <property type="project" value="UniProtKB-KW"/>
</dbReference>
<keyword evidence="4" id="KW-0862">Zinc</keyword>
<evidence type="ECO:0000256" key="3">
    <source>
        <dbReference type="ARBA" id="ARBA00022801"/>
    </source>
</evidence>
<evidence type="ECO:0000259" key="7">
    <source>
        <dbReference type="Pfam" id="PF00675"/>
    </source>
</evidence>
<dbReference type="SUPFAM" id="SSF63411">
    <property type="entry name" value="LuxS/MPP-like metallohydrolase"/>
    <property type="match status" value="2"/>
</dbReference>
<dbReference type="Pfam" id="PF00675">
    <property type="entry name" value="Peptidase_M16"/>
    <property type="match status" value="1"/>
</dbReference>
<comment type="caution">
    <text evidence="9">The sequence shown here is derived from an EMBL/GenBank/DDBJ whole genome shotgun (WGS) entry which is preliminary data.</text>
</comment>
<evidence type="ECO:0000256" key="4">
    <source>
        <dbReference type="ARBA" id="ARBA00022833"/>
    </source>
</evidence>
<evidence type="ECO:0000256" key="5">
    <source>
        <dbReference type="ARBA" id="ARBA00023049"/>
    </source>
</evidence>
<dbReference type="Proteomes" id="UP000242427">
    <property type="component" value="Unassembled WGS sequence"/>
</dbReference>
<dbReference type="EMBL" id="PXWG01000099">
    <property type="protein sequence ID" value="PSJ25839.1"/>
    <property type="molecule type" value="Genomic_DNA"/>
</dbReference>
<evidence type="ECO:0008006" key="11">
    <source>
        <dbReference type="Google" id="ProtNLM"/>
    </source>
</evidence>
<evidence type="ECO:0000259" key="8">
    <source>
        <dbReference type="Pfam" id="PF05193"/>
    </source>
</evidence>